<dbReference type="GO" id="GO:0070824">
    <property type="term" value="C:SHREC complex"/>
    <property type="evidence" value="ECO:0007669"/>
    <property type="project" value="InterPro"/>
</dbReference>
<dbReference type="GO" id="GO:0030466">
    <property type="term" value="P:silent mating-type cassette heterochromatin formation"/>
    <property type="evidence" value="ECO:0007669"/>
    <property type="project" value="TreeGrafter"/>
</dbReference>
<feature type="compositionally biased region" description="Basic and acidic residues" evidence="1">
    <location>
        <begin position="181"/>
        <end position="196"/>
    </location>
</feature>
<evidence type="ECO:0000313" key="4">
    <source>
        <dbReference type="EMBL" id="CAE7199802.1"/>
    </source>
</evidence>
<dbReference type="EMBL" id="HG992984">
    <property type="protein sequence ID" value="CAE7199802.1"/>
    <property type="molecule type" value="Genomic_DNA"/>
</dbReference>
<dbReference type="Pfam" id="PF16761">
    <property type="entry name" value="Clr2_transil"/>
    <property type="match status" value="1"/>
</dbReference>
<dbReference type="Pfam" id="PF10383">
    <property type="entry name" value="Clr2"/>
    <property type="match status" value="1"/>
</dbReference>
<organism evidence="4 5">
    <name type="scientific">Pyrenophora teres f. teres</name>
    <dbReference type="NCBI Taxonomy" id="97479"/>
    <lineage>
        <taxon>Eukaryota</taxon>
        <taxon>Fungi</taxon>
        <taxon>Dikarya</taxon>
        <taxon>Ascomycota</taxon>
        <taxon>Pezizomycotina</taxon>
        <taxon>Dothideomycetes</taxon>
        <taxon>Pleosporomycetidae</taxon>
        <taxon>Pleosporales</taxon>
        <taxon>Pleosporineae</taxon>
        <taxon>Pleosporaceae</taxon>
        <taxon>Pyrenophora</taxon>
    </lineage>
</organism>
<dbReference type="GO" id="GO:0031934">
    <property type="term" value="C:mating-type region heterochromatin"/>
    <property type="evidence" value="ECO:0007669"/>
    <property type="project" value="TreeGrafter"/>
</dbReference>
<feature type="region of interest" description="Disordered" evidence="1">
    <location>
        <begin position="181"/>
        <end position="263"/>
    </location>
</feature>
<protein>
    <submittedName>
        <fullName evidence="4">Clr2 domain containing protein</fullName>
    </submittedName>
</protein>
<dbReference type="AlphaFoldDB" id="A0A6S6WA11"/>
<proteinExistence type="predicted"/>
<name>A0A6S6WA11_9PLEO</name>
<dbReference type="InterPro" id="IPR031915">
    <property type="entry name" value="Clr2_N"/>
</dbReference>
<gene>
    <name evidence="4" type="ORF">PTTW11_08535</name>
</gene>
<reference evidence="4" key="1">
    <citation type="submission" date="2021-02" db="EMBL/GenBank/DDBJ databases">
        <authorList>
            <person name="Syme A R."/>
            <person name="Syme A R."/>
            <person name="Moolhuijzen P."/>
        </authorList>
    </citation>
    <scope>NUCLEOTIDE SEQUENCE</scope>
    <source>
        <strain evidence="4">W1-1</strain>
    </source>
</reference>
<feature type="compositionally biased region" description="Pro residues" evidence="1">
    <location>
        <begin position="228"/>
        <end position="245"/>
    </location>
</feature>
<evidence type="ECO:0000256" key="1">
    <source>
        <dbReference type="SAM" id="MobiDB-lite"/>
    </source>
</evidence>
<evidence type="ECO:0000259" key="3">
    <source>
        <dbReference type="Pfam" id="PF16761"/>
    </source>
</evidence>
<dbReference type="InterPro" id="IPR038986">
    <property type="entry name" value="Clr2"/>
</dbReference>
<feature type="domain" description="Cryptic loci regulator 2 C-terminal" evidence="2">
    <location>
        <begin position="418"/>
        <end position="538"/>
    </location>
</feature>
<dbReference type="Proteomes" id="UP000472372">
    <property type="component" value="Chromosome 8"/>
</dbReference>
<dbReference type="PANTHER" id="PTHR38046">
    <property type="entry name" value="CRYPTIC LOCI REGULATOR 2"/>
    <property type="match status" value="1"/>
</dbReference>
<sequence length="655" mass="73450">MAQQPMTPFWPIFASKSDGQHIVNMKGRPLRNGPTEEQLNMSPNEHGQRDFYRLIEKDDPKHQDWRKKLGGMLLREIGGKQYEDRWQQCILWEFPENYVLYEHIKTKADGQVKTVKNHSGGGHDRQDAYLYGYPKGPKKRFRSPVEFFPHLLWLCTDENSDMVNCTCKMCSPAGDVEKPQVKAEVKQEAPPIKREISSSGATGNNVNSIFRNPTVQPPVRRPSTGAPVPSPISKPATPAPVPVTTPTPQQIRAPPVLQSTPLPQPRSLEQQVDLTYNRFLCRTGEAVWFFRPETSAWGLGLVIRRWSTKANPADRSYQIQPLSHPFEAPPTETVQSDVHVKPWLAWSAPACTFPFLQQNPQYEYGNTDWKALIDGQGGKGIASVDASILAAKAIDATYTLFEPLKTSKDDKGNQYRQYNGMFLGAEKIWRGEAVRLRVGSGTDLLVITDIVEQSLVNQTNIKVILIGDLYGYALLDAPDPNLPPKPPQQNNNIPSRMVHDMVWRNRILVPKTRTAAWWKLLQPSCKVEINDIKGRWYETSLLFQQSFMDAVENNEGGNGIWMNSRGEATGKACISQPDRIAAFGASIPETTHIIEGMDPPSESITQPHQLHNGMGIGLSNGLVDPSSFSIDDFMHVDHLGDDTGMEYSGNSHFTY</sequence>
<evidence type="ECO:0000313" key="5">
    <source>
        <dbReference type="Proteomes" id="UP000472372"/>
    </source>
</evidence>
<dbReference type="GO" id="GO:0033553">
    <property type="term" value="C:rDNA heterochromatin"/>
    <property type="evidence" value="ECO:0007669"/>
    <property type="project" value="TreeGrafter"/>
</dbReference>
<accession>A0A6S6WA11</accession>
<evidence type="ECO:0000259" key="2">
    <source>
        <dbReference type="Pfam" id="PF10383"/>
    </source>
</evidence>
<dbReference type="InterPro" id="IPR018839">
    <property type="entry name" value="Tscrpt-silencing_Clr2_C"/>
</dbReference>
<feature type="domain" description="Cryptic loci regulator 2 N-terminal" evidence="3">
    <location>
        <begin position="90"/>
        <end position="170"/>
    </location>
</feature>
<feature type="compositionally biased region" description="Polar residues" evidence="1">
    <location>
        <begin position="197"/>
        <end position="214"/>
    </location>
</feature>
<dbReference type="PANTHER" id="PTHR38046:SF1">
    <property type="entry name" value="CRYPTIC LOCI REGULATOR 2"/>
    <property type="match status" value="1"/>
</dbReference>